<name>A0ABQ8ALF7_BRANA</name>
<keyword evidence="2" id="KW-1185">Reference proteome</keyword>
<feature type="non-terminal residue" evidence="1">
    <location>
        <position position="192"/>
    </location>
</feature>
<dbReference type="Proteomes" id="UP000824890">
    <property type="component" value="Unassembled WGS sequence"/>
</dbReference>
<evidence type="ECO:0000313" key="1">
    <source>
        <dbReference type="EMBL" id="KAH0892941.1"/>
    </source>
</evidence>
<gene>
    <name evidence="1" type="ORF">HID58_055370</name>
</gene>
<organism evidence="1 2">
    <name type="scientific">Brassica napus</name>
    <name type="common">Rape</name>
    <dbReference type="NCBI Taxonomy" id="3708"/>
    <lineage>
        <taxon>Eukaryota</taxon>
        <taxon>Viridiplantae</taxon>
        <taxon>Streptophyta</taxon>
        <taxon>Embryophyta</taxon>
        <taxon>Tracheophyta</taxon>
        <taxon>Spermatophyta</taxon>
        <taxon>Magnoliopsida</taxon>
        <taxon>eudicotyledons</taxon>
        <taxon>Gunneridae</taxon>
        <taxon>Pentapetalae</taxon>
        <taxon>rosids</taxon>
        <taxon>malvids</taxon>
        <taxon>Brassicales</taxon>
        <taxon>Brassicaceae</taxon>
        <taxon>Brassiceae</taxon>
        <taxon>Brassica</taxon>
    </lineage>
</organism>
<dbReference type="SUPFAM" id="SSF56219">
    <property type="entry name" value="DNase I-like"/>
    <property type="match status" value="1"/>
</dbReference>
<dbReference type="InterPro" id="IPR036691">
    <property type="entry name" value="Endo/exonu/phosph_ase_sf"/>
</dbReference>
<evidence type="ECO:0008006" key="3">
    <source>
        <dbReference type="Google" id="ProtNLM"/>
    </source>
</evidence>
<sequence length="192" mass="22401">MITCVFQIPATGEQFIYSAIYAFNTAAKMTHLWSDIRETQAVYAHLRLPWILMGDYNVTLSSSEHSRNNEEFIPSIRDSWKSSARLHHSRTALSDFHMKLKLLKPILRVINHSHYGDITNRTKQAFEKLCESVQIRDARNSIRRLLTEQWEVLTTSGDVKREAVAHFQRFLQAQEQMEEISVASLQDLFTFR</sequence>
<dbReference type="EMBL" id="JAGKQM010000013">
    <property type="protein sequence ID" value="KAH0892941.1"/>
    <property type="molecule type" value="Genomic_DNA"/>
</dbReference>
<protein>
    <recommendedName>
        <fullName evidence="3">Endonuclease/exonuclease/phosphatase domain-containing protein</fullName>
    </recommendedName>
</protein>
<accession>A0ABQ8ALF7</accession>
<proteinExistence type="predicted"/>
<comment type="caution">
    <text evidence="1">The sequence shown here is derived from an EMBL/GenBank/DDBJ whole genome shotgun (WGS) entry which is preliminary data.</text>
</comment>
<reference evidence="1 2" key="1">
    <citation type="submission" date="2021-05" db="EMBL/GenBank/DDBJ databases">
        <title>Genome Assembly of Synthetic Allotetraploid Brassica napus Reveals Homoeologous Exchanges between Subgenomes.</title>
        <authorList>
            <person name="Davis J.T."/>
        </authorList>
    </citation>
    <scope>NUCLEOTIDE SEQUENCE [LARGE SCALE GENOMIC DNA]</scope>
    <source>
        <strain evidence="2">cv. Da-Ae</strain>
        <tissue evidence="1">Seedling</tissue>
    </source>
</reference>
<evidence type="ECO:0000313" key="2">
    <source>
        <dbReference type="Proteomes" id="UP000824890"/>
    </source>
</evidence>